<dbReference type="InterPro" id="IPR051704">
    <property type="entry name" value="FAD_aromatic-hydroxylase"/>
</dbReference>
<dbReference type="GO" id="GO:0004497">
    <property type="term" value="F:monooxygenase activity"/>
    <property type="evidence" value="ECO:0007669"/>
    <property type="project" value="UniProtKB-KW"/>
</dbReference>
<dbReference type="Proteomes" id="UP001165283">
    <property type="component" value="Unassembled WGS sequence"/>
</dbReference>
<dbReference type="Gene3D" id="3.30.9.10">
    <property type="entry name" value="D-Amino Acid Oxidase, subunit A, domain 2"/>
    <property type="match status" value="1"/>
</dbReference>
<proteinExistence type="predicted"/>
<dbReference type="SUPFAM" id="SSF51905">
    <property type="entry name" value="FAD/NAD(P)-binding domain"/>
    <property type="match status" value="1"/>
</dbReference>
<accession>A0ABT1A321</accession>
<dbReference type="EMBL" id="JAGSOV010000041">
    <property type="protein sequence ID" value="MCO1657401.1"/>
    <property type="molecule type" value="Genomic_DNA"/>
</dbReference>
<reference evidence="2" key="1">
    <citation type="submission" date="2021-04" db="EMBL/GenBank/DDBJ databases">
        <title>Pseudonocardia sp. nov., isolated from sandy soil of mangrove forest.</title>
        <authorList>
            <person name="Zan Z."/>
            <person name="Huang R."/>
            <person name="Liu W."/>
        </authorList>
    </citation>
    <scope>NUCLEOTIDE SEQUENCE</scope>
    <source>
        <strain evidence="2">S2-4</strain>
    </source>
</reference>
<dbReference type="InterPro" id="IPR002938">
    <property type="entry name" value="FAD-bd"/>
</dbReference>
<dbReference type="Gene3D" id="3.50.50.60">
    <property type="entry name" value="FAD/NAD(P)-binding domain"/>
    <property type="match status" value="1"/>
</dbReference>
<feature type="domain" description="FAD-binding" evidence="1">
    <location>
        <begin position="5"/>
        <end position="335"/>
    </location>
</feature>
<dbReference type="PANTHER" id="PTHR46865">
    <property type="entry name" value="OXIDOREDUCTASE-RELATED"/>
    <property type="match status" value="1"/>
</dbReference>
<organism evidence="2 3">
    <name type="scientific">Pseudonocardia humida</name>
    <dbReference type="NCBI Taxonomy" id="2800819"/>
    <lineage>
        <taxon>Bacteria</taxon>
        <taxon>Bacillati</taxon>
        <taxon>Actinomycetota</taxon>
        <taxon>Actinomycetes</taxon>
        <taxon>Pseudonocardiales</taxon>
        <taxon>Pseudonocardiaceae</taxon>
        <taxon>Pseudonocardia</taxon>
    </lineage>
</organism>
<dbReference type="Pfam" id="PF01494">
    <property type="entry name" value="FAD_binding_3"/>
    <property type="match status" value="1"/>
</dbReference>
<keyword evidence="2" id="KW-0560">Oxidoreductase</keyword>
<keyword evidence="3" id="KW-1185">Reference proteome</keyword>
<dbReference type="PANTHER" id="PTHR46865:SF2">
    <property type="entry name" value="MONOOXYGENASE"/>
    <property type="match status" value="1"/>
</dbReference>
<dbReference type="RefSeq" id="WP_252441052.1">
    <property type="nucleotide sequence ID" value="NZ_JAGSOV010000041.1"/>
</dbReference>
<gene>
    <name evidence="2" type="ORF">KDL28_20290</name>
</gene>
<dbReference type="PRINTS" id="PR00420">
    <property type="entry name" value="RNGMNOXGNASE"/>
</dbReference>
<evidence type="ECO:0000259" key="1">
    <source>
        <dbReference type="Pfam" id="PF01494"/>
    </source>
</evidence>
<keyword evidence="2" id="KW-0503">Monooxygenase</keyword>
<comment type="caution">
    <text evidence="2">The sequence shown here is derived from an EMBL/GenBank/DDBJ whole genome shotgun (WGS) entry which is preliminary data.</text>
</comment>
<evidence type="ECO:0000313" key="3">
    <source>
        <dbReference type="Proteomes" id="UP001165283"/>
    </source>
</evidence>
<dbReference type="InterPro" id="IPR036188">
    <property type="entry name" value="FAD/NAD-bd_sf"/>
</dbReference>
<evidence type="ECO:0000313" key="2">
    <source>
        <dbReference type="EMBL" id="MCO1657401.1"/>
    </source>
</evidence>
<protein>
    <submittedName>
        <fullName evidence="2">FAD-dependent monooxygenase</fullName>
    </submittedName>
</protein>
<sequence length="389" mass="41107">MNRPSVLISGAGVAGPTLAWWLVRAGVAVTVVERAQDLRSSGSPVDVRGPALQVAEQMGIVSRLRESGTRVRAVQLVDDAGRRLARIPTASRRDVDRQVEIPRGVLASVLYEAARDDAEFLFDESVVALDQDAGGVEAVFEHAAPRRFDSVIGADGLHSAVRRMAFGPEGDFLRHMGLYVATVFLAESTAATTDDVLLHNRPGRALAVHPVLGRPGAAFMFRSPAVPGFDHRDTAQHRRLLVAAYAGGGWRTPELLDRACTTDDLYFDAVAEVRMAEWSIGRIGLLGDAAAAASFLGDGSSLAMVGAVTLAEELAASPGDPATALRRYEARHRRRTDPVQRAAVRGSRLLIPATAGGILARNAAARLWSAVGGAAQALLPRQAAPAGAG</sequence>
<name>A0ABT1A321_9PSEU</name>